<dbReference type="GO" id="GO:0005242">
    <property type="term" value="F:inward rectifier potassium channel activity"/>
    <property type="evidence" value="ECO:0007669"/>
    <property type="project" value="TreeGrafter"/>
</dbReference>
<dbReference type="Proteomes" id="UP001159428">
    <property type="component" value="Unassembled WGS sequence"/>
</dbReference>
<feature type="coiled-coil region" evidence="13">
    <location>
        <begin position="695"/>
        <end position="722"/>
    </location>
</feature>
<dbReference type="PROSITE" id="PS50042">
    <property type="entry name" value="CNMP_BINDING_3"/>
    <property type="match status" value="1"/>
</dbReference>
<keyword evidence="12" id="KW-0407">Ion channel</keyword>
<dbReference type="Gene3D" id="1.10.287.70">
    <property type="match status" value="1"/>
</dbReference>
<evidence type="ECO:0000256" key="3">
    <source>
        <dbReference type="ARBA" id="ARBA00022475"/>
    </source>
</evidence>
<keyword evidence="13" id="KW-0175">Coiled coil</keyword>
<evidence type="ECO:0000256" key="8">
    <source>
        <dbReference type="ARBA" id="ARBA00022958"/>
    </source>
</evidence>
<feature type="region of interest" description="Disordered" evidence="14">
    <location>
        <begin position="726"/>
        <end position="749"/>
    </location>
</feature>
<dbReference type="SUPFAM" id="SSF51206">
    <property type="entry name" value="cAMP-binding domain-like"/>
    <property type="match status" value="1"/>
</dbReference>
<evidence type="ECO:0000256" key="10">
    <source>
        <dbReference type="ARBA" id="ARBA00023065"/>
    </source>
</evidence>
<reference evidence="17 18" key="1">
    <citation type="submission" date="2022-05" db="EMBL/GenBank/DDBJ databases">
        <authorList>
            <consortium name="Genoscope - CEA"/>
            <person name="William W."/>
        </authorList>
    </citation>
    <scope>NUCLEOTIDE SEQUENCE [LARGE SCALE GENOMIC DNA]</scope>
</reference>
<keyword evidence="4" id="KW-0633">Potassium transport</keyword>
<keyword evidence="7" id="KW-0851">Voltage-gated channel</keyword>
<evidence type="ECO:0000256" key="11">
    <source>
        <dbReference type="ARBA" id="ARBA00023136"/>
    </source>
</evidence>
<dbReference type="EMBL" id="CALNXJ010000103">
    <property type="protein sequence ID" value="CAH3164365.1"/>
    <property type="molecule type" value="Genomic_DNA"/>
</dbReference>
<feature type="transmembrane region" description="Helical" evidence="15">
    <location>
        <begin position="286"/>
        <end position="304"/>
    </location>
</feature>
<feature type="transmembrane region" description="Helical" evidence="15">
    <location>
        <begin position="117"/>
        <end position="137"/>
    </location>
</feature>
<sequence length="749" mass="86554">MSQKKEALDELFNCTWRPDLKIMAAFKRWRSKYKRYKNQIPEQMRNRIILHYGLFKITWDWLILILVLYTAIEVPFVSAFIIARDEVENHVFFFYRFAAGGSSLDFFEKLRQRYPEAYPLLYTDLIIDFLFMIDIVMNFRTTYVKEGEVLITNPWKIAVHYFKTYFVVDFVAAIPWDLLASLNSGTEENTMLFSLLKTARLLRLFRAARKLDRNYEYMTSLLFLMIMFFMLVAHWLACIWYAIGQQEAVTYDGLSWLSVLGYQLEKPIEDGDPTSGPSLRSRYLTSLYYVMTLCTTVGFGNVAANTDGERIFSICCMLMGAVMHAAIFGNVTAIIHGQYSSNFRYRKESLQINEFIRYFKIKNPLARRLRDYSRHTWSQTKGTDMARVLQKFPDGLQYEVHLHMHLTVLSHSFLFQDFEDGCLRALSKKMHRHHHLPGHQILHEGDDVDSVHLVRRGKIDIMMYSETRGRMREGDAYGASLRQISSRPRAVVTLRASTCVDCHVIKLKDLADILRSYPNLRSQLLRMMDAADQNDLYDEGVANENGNGGVNEVGKNGSGLRKSSCTHKKNSLMVDHEFEMKPMLGVRSSKLLEKKPPHSSKERLGNGDLNKYKSISIEDNTSNETVGRFINVTRLINIEMESPDDVNENVRTSEEDEEEDEIIKKDFTEEAPQHKISLAKSTCSDCKTEFRPSRKANFEERFEEMATNMQRLESRVEALISLLERTGNSNAPPGGSKEETKVNFSVTSV</sequence>
<dbReference type="SUPFAM" id="SSF81324">
    <property type="entry name" value="Voltage-gated potassium channels"/>
    <property type="match status" value="1"/>
</dbReference>
<comment type="subcellular location">
    <subcellularLocation>
        <location evidence="1">Cell membrane</location>
        <topology evidence="1">Multi-pass membrane protein</topology>
    </subcellularLocation>
</comment>
<dbReference type="PRINTS" id="PR01470">
    <property type="entry name" value="ERGCHANNEL"/>
</dbReference>
<name>A0AAU9Y189_9CNID</name>
<dbReference type="InterPro" id="IPR003938">
    <property type="entry name" value="K_chnl_volt-dep_EAG/ELK/ERG"/>
</dbReference>
<evidence type="ECO:0000256" key="1">
    <source>
        <dbReference type="ARBA" id="ARBA00004651"/>
    </source>
</evidence>
<dbReference type="CDD" id="cd00038">
    <property type="entry name" value="CAP_ED"/>
    <property type="match status" value="1"/>
</dbReference>
<dbReference type="AlphaFoldDB" id="A0AAU9Y189"/>
<dbReference type="Gene3D" id="1.10.1200.260">
    <property type="match status" value="1"/>
</dbReference>
<evidence type="ECO:0000256" key="14">
    <source>
        <dbReference type="SAM" id="MobiDB-lite"/>
    </source>
</evidence>
<keyword evidence="11 15" id="KW-0472">Membrane</keyword>
<accession>A0AAU9Y189</accession>
<dbReference type="InterPro" id="IPR003967">
    <property type="entry name" value="K_chnl_volt-dep_ERG"/>
</dbReference>
<feature type="domain" description="Cyclic nucleotide-binding" evidence="16">
    <location>
        <begin position="414"/>
        <end position="490"/>
    </location>
</feature>
<dbReference type="InterPro" id="IPR005821">
    <property type="entry name" value="Ion_trans_dom"/>
</dbReference>
<dbReference type="GO" id="GO:0042391">
    <property type="term" value="P:regulation of membrane potential"/>
    <property type="evidence" value="ECO:0007669"/>
    <property type="project" value="TreeGrafter"/>
</dbReference>
<proteinExistence type="predicted"/>
<evidence type="ECO:0000313" key="18">
    <source>
        <dbReference type="Proteomes" id="UP001159428"/>
    </source>
</evidence>
<keyword evidence="8" id="KW-0630">Potassium</keyword>
<dbReference type="PANTHER" id="PTHR10217">
    <property type="entry name" value="VOLTAGE AND LIGAND GATED POTASSIUM CHANNEL"/>
    <property type="match status" value="1"/>
</dbReference>
<evidence type="ECO:0000256" key="13">
    <source>
        <dbReference type="SAM" id="Coils"/>
    </source>
</evidence>
<dbReference type="InterPro" id="IPR000595">
    <property type="entry name" value="cNMP-bd_dom"/>
</dbReference>
<dbReference type="PRINTS" id="PR01463">
    <property type="entry name" value="EAGCHANLFMLY"/>
</dbReference>
<dbReference type="InterPro" id="IPR050818">
    <property type="entry name" value="KCNH_animal-type"/>
</dbReference>
<dbReference type="Pfam" id="PF00520">
    <property type="entry name" value="Ion_trans"/>
    <property type="match status" value="1"/>
</dbReference>
<evidence type="ECO:0000256" key="2">
    <source>
        <dbReference type="ARBA" id="ARBA00022448"/>
    </source>
</evidence>
<dbReference type="PANTHER" id="PTHR10217:SF548">
    <property type="entry name" value="GH12235P"/>
    <property type="match status" value="1"/>
</dbReference>
<evidence type="ECO:0000256" key="6">
    <source>
        <dbReference type="ARBA" id="ARBA00022826"/>
    </source>
</evidence>
<protein>
    <recommendedName>
        <fullName evidence="16">Cyclic nucleotide-binding domain-containing protein</fullName>
    </recommendedName>
</protein>
<keyword evidence="18" id="KW-1185">Reference proteome</keyword>
<dbReference type="InterPro" id="IPR018490">
    <property type="entry name" value="cNMP-bd_dom_sf"/>
</dbReference>
<feature type="transmembrane region" description="Helical" evidence="15">
    <location>
        <begin position="311"/>
        <end position="335"/>
    </location>
</feature>
<dbReference type="GO" id="GO:0034702">
    <property type="term" value="C:monoatomic ion channel complex"/>
    <property type="evidence" value="ECO:0007669"/>
    <property type="project" value="UniProtKB-KW"/>
</dbReference>
<evidence type="ECO:0000256" key="12">
    <source>
        <dbReference type="ARBA" id="ARBA00023303"/>
    </source>
</evidence>
<evidence type="ECO:0000256" key="9">
    <source>
        <dbReference type="ARBA" id="ARBA00022989"/>
    </source>
</evidence>
<keyword evidence="3" id="KW-1003">Cell membrane</keyword>
<evidence type="ECO:0000313" key="17">
    <source>
        <dbReference type="EMBL" id="CAH3164365.1"/>
    </source>
</evidence>
<evidence type="ECO:0000259" key="16">
    <source>
        <dbReference type="PROSITE" id="PS50042"/>
    </source>
</evidence>
<dbReference type="InterPro" id="IPR014710">
    <property type="entry name" value="RmlC-like_jellyroll"/>
</dbReference>
<evidence type="ECO:0000256" key="7">
    <source>
        <dbReference type="ARBA" id="ARBA00022882"/>
    </source>
</evidence>
<keyword evidence="9 15" id="KW-1133">Transmembrane helix</keyword>
<organism evidence="17 18">
    <name type="scientific">Pocillopora meandrina</name>
    <dbReference type="NCBI Taxonomy" id="46732"/>
    <lineage>
        <taxon>Eukaryota</taxon>
        <taxon>Metazoa</taxon>
        <taxon>Cnidaria</taxon>
        <taxon>Anthozoa</taxon>
        <taxon>Hexacorallia</taxon>
        <taxon>Scleractinia</taxon>
        <taxon>Astrocoeniina</taxon>
        <taxon>Pocilloporidae</taxon>
        <taxon>Pocillopora</taxon>
    </lineage>
</organism>
<comment type="caution">
    <text evidence="17">The sequence shown here is derived from an EMBL/GenBank/DDBJ whole genome shotgun (WGS) entry which is preliminary data.</text>
</comment>
<keyword evidence="2" id="KW-0813">Transport</keyword>
<keyword evidence="10" id="KW-0406">Ion transport</keyword>
<feature type="transmembrane region" description="Helical" evidence="15">
    <location>
        <begin position="61"/>
        <end position="83"/>
    </location>
</feature>
<dbReference type="GO" id="GO:0005886">
    <property type="term" value="C:plasma membrane"/>
    <property type="evidence" value="ECO:0007669"/>
    <property type="project" value="UniProtKB-SubCell"/>
</dbReference>
<evidence type="ECO:0000256" key="4">
    <source>
        <dbReference type="ARBA" id="ARBA00022538"/>
    </source>
</evidence>
<evidence type="ECO:0000256" key="5">
    <source>
        <dbReference type="ARBA" id="ARBA00022692"/>
    </source>
</evidence>
<keyword evidence="6" id="KW-0631">Potassium channel</keyword>
<feature type="transmembrane region" description="Helical" evidence="15">
    <location>
        <begin position="221"/>
        <end position="243"/>
    </location>
</feature>
<evidence type="ECO:0000256" key="15">
    <source>
        <dbReference type="SAM" id="Phobius"/>
    </source>
</evidence>
<keyword evidence="5 15" id="KW-0812">Transmembrane</keyword>
<dbReference type="Gene3D" id="2.60.120.10">
    <property type="entry name" value="Jelly Rolls"/>
    <property type="match status" value="1"/>
</dbReference>
<dbReference type="SMART" id="SM00100">
    <property type="entry name" value="cNMP"/>
    <property type="match status" value="1"/>
</dbReference>
<gene>
    <name evidence="17" type="ORF">PMEA_00002261</name>
</gene>